<protein>
    <submittedName>
        <fullName evidence="1">Uncharacterized protein</fullName>
    </submittedName>
</protein>
<evidence type="ECO:0000313" key="2">
    <source>
        <dbReference type="Proteomes" id="UP001060085"/>
    </source>
</evidence>
<reference evidence="2" key="1">
    <citation type="journal article" date="2023" name="Nat. Plants">
        <title>Single-cell RNA sequencing provides a high-resolution roadmap for understanding the multicellular compartmentation of specialized metabolism.</title>
        <authorList>
            <person name="Sun S."/>
            <person name="Shen X."/>
            <person name="Li Y."/>
            <person name="Li Y."/>
            <person name="Wang S."/>
            <person name="Li R."/>
            <person name="Zhang H."/>
            <person name="Shen G."/>
            <person name="Guo B."/>
            <person name="Wei J."/>
            <person name="Xu J."/>
            <person name="St-Pierre B."/>
            <person name="Chen S."/>
            <person name="Sun C."/>
        </authorList>
    </citation>
    <scope>NUCLEOTIDE SEQUENCE [LARGE SCALE GENOMIC DNA]</scope>
</reference>
<name>A0ACC0C1B8_CATRO</name>
<accession>A0ACC0C1B8</accession>
<evidence type="ECO:0000313" key="1">
    <source>
        <dbReference type="EMBL" id="KAI5678675.1"/>
    </source>
</evidence>
<dbReference type="Proteomes" id="UP001060085">
    <property type="component" value="Linkage Group LG02"/>
</dbReference>
<comment type="caution">
    <text evidence="1">The sequence shown here is derived from an EMBL/GenBank/DDBJ whole genome shotgun (WGS) entry which is preliminary data.</text>
</comment>
<dbReference type="EMBL" id="CM044702">
    <property type="protein sequence ID" value="KAI5678675.1"/>
    <property type="molecule type" value="Genomic_DNA"/>
</dbReference>
<keyword evidence="2" id="KW-1185">Reference proteome</keyword>
<organism evidence="1 2">
    <name type="scientific">Catharanthus roseus</name>
    <name type="common">Madagascar periwinkle</name>
    <name type="synonym">Vinca rosea</name>
    <dbReference type="NCBI Taxonomy" id="4058"/>
    <lineage>
        <taxon>Eukaryota</taxon>
        <taxon>Viridiplantae</taxon>
        <taxon>Streptophyta</taxon>
        <taxon>Embryophyta</taxon>
        <taxon>Tracheophyta</taxon>
        <taxon>Spermatophyta</taxon>
        <taxon>Magnoliopsida</taxon>
        <taxon>eudicotyledons</taxon>
        <taxon>Gunneridae</taxon>
        <taxon>Pentapetalae</taxon>
        <taxon>asterids</taxon>
        <taxon>lamiids</taxon>
        <taxon>Gentianales</taxon>
        <taxon>Apocynaceae</taxon>
        <taxon>Rauvolfioideae</taxon>
        <taxon>Vinceae</taxon>
        <taxon>Catharanthinae</taxon>
        <taxon>Catharanthus</taxon>
    </lineage>
</organism>
<sequence length="201" mass="22799">MDCAVSAQKLYNVLANMKKKRINFDESNVPSDIVVAHLTSIQLMRTWIYVLIKDTTYNMPLLEAIEMTPIGTNFNIATAFMRNEKDITYKHLYFALAASIGNEEDVNAHEPVVIITYWESDLILVINENCLNENTTSTPKPSLKFLALKELSLLPYRFHTGTVSRPRLTALAATIASSFLTGVLEEEEEDRCSNLLRPRKK</sequence>
<gene>
    <name evidence="1" type="ORF">M9H77_09625</name>
</gene>
<proteinExistence type="predicted"/>